<organism evidence="2 3">
    <name type="scientific">Priapulus caudatus</name>
    <name type="common">Priapulid worm</name>
    <dbReference type="NCBI Taxonomy" id="37621"/>
    <lineage>
        <taxon>Eukaryota</taxon>
        <taxon>Metazoa</taxon>
        <taxon>Ecdysozoa</taxon>
        <taxon>Scalidophora</taxon>
        <taxon>Priapulida</taxon>
        <taxon>Priapulimorpha</taxon>
        <taxon>Priapulimorphida</taxon>
        <taxon>Priapulidae</taxon>
        <taxon>Priapulus</taxon>
    </lineage>
</organism>
<dbReference type="CDD" id="cd01099">
    <property type="entry name" value="PAN_AP_HGF"/>
    <property type="match status" value="1"/>
</dbReference>
<reference evidence="3" key="1">
    <citation type="submission" date="2025-08" db="UniProtKB">
        <authorList>
            <consortium name="RefSeq"/>
        </authorList>
    </citation>
    <scope>IDENTIFICATION</scope>
</reference>
<dbReference type="SUPFAM" id="SSF57414">
    <property type="entry name" value="Hairpin loop containing domain-like"/>
    <property type="match status" value="1"/>
</dbReference>
<dbReference type="PROSITE" id="PS50948">
    <property type="entry name" value="PAN"/>
    <property type="match status" value="1"/>
</dbReference>
<dbReference type="Proteomes" id="UP000695022">
    <property type="component" value="Unplaced"/>
</dbReference>
<dbReference type="GeneID" id="106811491"/>
<dbReference type="Pfam" id="PF00024">
    <property type="entry name" value="PAN_1"/>
    <property type="match status" value="1"/>
</dbReference>
<evidence type="ECO:0000259" key="1">
    <source>
        <dbReference type="PROSITE" id="PS50948"/>
    </source>
</evidence>
<accession>A0ABM1EEJ6</accession>
<proteinExistence type="predicted"/>
<evidence type="ECO:0000313" key="2">
    <source>
        <dbReference type="Proteomes" id="UP000695022"/>
    </source>
</evidence>
<name>A0ABM1EEJ6_PRICU</name>
<feature type="domain" description="Apple" evidence="1">
    <location>
        <begin position="48"/>
        <end position="129"/>
    </location>
</feature>
<dbReference type="Gene3D" id="3.50.4.10">
    <property type="entry name" value="Hepatocyte Growth Factor"/>
    <property type="match status" value="1"/>
</dbReference>
<dbReference type="InterPro" id="IPR003609">
    <property type="entry name" value="Pan_app"/>
</dbReference>
<sequence length="142" mass="15851">MNLRNDFEQLRRGLDLSDRSMPMAQLYTALQTISITAAELKAQAKAYCFFTLHPTGGLHGHNQRELSGLSEEQCVQACLDASDFFCRSIEFCGVDSCERGKCYLSAQSRDTVPADYDTWAHWDYLHRVCVGTPSPPAPTVTP</sequence>
<keyword evidence="2" id="KW-1185">Reference proteome</keyword>
<gene>
    <name evidence="3" type="primary">LOC106811491</name>
</gene>
<protein>
    <submittedName>
        <fullName evidence="3">Uncharacterized protein LOC106811491</fullName>
    </submittedName>
</protein>
<evidence type="ECO:0000313" key="3">
    <source>
        <dbReference type="RefSeq" id="XP_014670617.1"/>
    </source>
</evidence>
<dbReference type="RefSeq" id="XP_014670617.1">
    <property type="nucleotide sequence ID" value="XM_014815131.1"/>
</dbReference>